<evidence type="ECO:0000313" key="1">
    <source>
        <dbReference type="EMBL" id="MQL76611.1"/>
    </source>
</evidence>
<proteinExistence type="predicted"/>
<dbReference type="OrthoDB" id="689350at2759"/>
<evidence type="ECO:0000313" key="2">
    <source>
        <dbReference type="Proteomes" id="UP000652761"/>
    </source>
</evidence>
<dbReference type="EMBL" id="NMUH01000308">
    <property type="protein sequence ID" value="MQL76611.1"/>
    <property type="molecule type" value="Genomic_DNA"/>
</dbReference>
<dbReference type="PANTHER" id="PTHR47856:SF2">
    <property type="entry name" value="OS08G0512200 PROTEIN"/>
    <property type="match status" value="1"/>
</dbReference>
<gene>
    <name evidence="1" type="ORF">Taro_009020</name>
</gene>
<protein>
    <submittedName>
        <fullName evidence="1">Uncharacterized protein</fullName>
    </submittedName>
</protein>
<comment type="caution">
    <text evidence="1">The sequence shown here is derived from an EMBL/GenBank/DDBJ whole genome shotgun (WGS) entry which is preliminary data.</text>
</comment>
<reference evidence="1" key="1">
    <citation type="submission" date="2017-07" db="EMBL/GenBank/DDBJ databases">
        <title>Taro Niue Genome Assembly and Annotation.</title>
        <authorList>
            <person name="Atibalentja N."/>
            <person name="Keating K."/>
            <person name="Fields C.J."/>
        </authorList>
    </citation>
    <scope>NUCLEOTIDE SEQUENCE</scope>
    <source>
        <strain evidence="1">Niue_2</strain>
        <tissue evidence="1">Leaf</tissue>
    </source>
</reference>
<dbReference type="PANTHER" id="PTHR47856">
    <property type="entry name" value="HEAVY METAL-ASSOCIATED ISOPRENYLATED PLANT PROTEIN 20-LIKE"/>
    <property type="match status" value="1"/>
</dbReference>
<accession>A0A843TZ55</accession>
<dbReference type="Proteomes" id="UP000652761">
    <property type="component" value="Unassembled WGS sequence"/>
</dbReference>
<keyword evidence="2" id="KW-1185">Reference proteome</keyword>
<dbReference type="AlphaFoldDB" id="A0A843TZ55"/>
<sequence length="135" mass="15161">MTHTMPWPHSPVSVHVPRISSTCSRSPWLDDVYAYCLLPPLSQCLKLIDLLASEFLSVSGSIPYVIHGGIEKVEVEASTQKVAVTGYVHRNKVLKALRRGGLKAEFWSAHNEILINAYARGSFSAFRINNFIRFF</sequence>
<name>A0A843TZ55_COLES</name>
<organism evidence="1 2">
    <name type="scientific">Colocasia esculenta</name>
    <name type="common">Wild taro</name>
    <name type="synonym">Arum esculentum</name>
    <dbReference type="NCBI Taxonomy" id="4460"/>
    <lineage>
        <taxon>Eukaryota</taxon>
        <taxon>Viridiplantae</taxon>
        <taxon>Streptophyta</taxon>
        <taxon>Embryophyta</taxon>
        <taxon>Tracheophyta</taxon>
        <taxon>Spermatophyta</taxon>
        <taxon>Magnoliopsida</taxon>
        <taxon>Liliopsida</taxon>
        <taxon>Araceae</taxon>
        <taxon>Aroideae</taxon>
        <taxon>Colocasieae</taxon>
        <taxon>Colocasia</taxon>
    </lineage>
</organism>